<dbReference type="GO" id="GO:0051082">
    <property type="term" value="F:unfolded protein binding"/>
    <property type="evidence" value="ECO:0007669"/>
    <property type="project" value="TreeGrafter"/>
</dbReference>
<dbReference type="InterPro" id="IPR045133">
    <property type="entry name" value="IRE1/2-like"/>
</dbReference>
<dbReference type="SUPFAM" id="SSF50978">
    <property type="entry name" value="WD40 repeat-like"/>
    <property type="match status" value="1"/>
</dbReference>
<proteinExistence type="predicted"/>
<comment type="caution">
    <text evidence="7">The sequence shown here is derived from an EMBL/GenBank/DDBJ whole genome shotgun (WGS) entry which is preliminary data.</text>
</comment>
<dbReference type="InterPro" id="IPR008271">
    <property type="entry name" value="Ser/Thr_kinase_AS"/>
</dbReference>
<protein>
    <recommendedName>
        <fullName evidence="6">Protein kinase domain-containing protein</fullName>
    </recommendedName>
</protein>
<dbReference type="GO" id="GO:0036498">
    <property type="term" value="P:IRE1-mediated unfolded protein response"/>
    <property type="evidence" value="ECO:0007669"/>
    <property type="project" value="TreeGrafter"/>
</dbReference>
<dbReference type="Pfam" id="PF00400">
    <property type="entry name" value="WD40"/>
    <property type="match status" value="1"/>
</dbReference>
<keyword evidence="3 5" id="KW-0067">ATP-binding</keyword>
<dbReference type="PANTHER" id="PTHR13954:SF6">
    <property type="entry name" value="NON-SPECIFIC SERINE_THREONINE PROTEIN KINASE"/>
    <property type="match status" value="1"/>
</dbReference>
<dbReference type="Proteomes" id="UP000820818">
    <property type="component" value="Unassembled WGS sequence"/>
</dbReference>
<feature type="repeat" description="WD" evidence="4">
    <location>
        <begin position="269"/>
        <end position="301"/>
    </location>
</feature>
<evidence type="ECO:0000256" key="4">
    <source>
        <dbReference type="PROSITE-ProRule" id="PRU00221"/>
    </source>
</evidence>
<dbReference type="Gene3D" id="2.130.10.10">
    <property type="entry name" value="YVTN repeat-like/Quinoprotein amine dehydrogenase"/>
    <property type="match status" value="2"/>
</dbReference>
<dbReference type="GO" id="GO:0004521">
    <property type="term" value="F:RNA endonuclease activity"/>
    <property type="evidence" value="ECO:0007669"/>
    <property type="project" value="InterPro"/>
</dbReference>
<dbReference type="InterPro" id="IPR036322">
    <property type="entry name" value="WD40_repeat_dom_sf"/>
</dbReference>
<dbReference type="GO" id="GO:0070059">
    <property type="term" value="P:intrinsic apoptotic signaling pathway in response to endoplasmic reticulum stress"/>
    <property type="evidence" value="ECO:0007669"/>
    <property type="project" value="TreeGrafter"/>
</dbReference>
<dbReference type="InterPro" id="IPR017441">
    <property type="entry name" value="Protein_kinase_ATP_BS"/>
</dbReference>
<evidence type="ECO:0000313" key="7">
    <source>
        <dbReference type="EMBL" id="KAI9551191.1"/>
    </source>
</evidence>
<accession>A0AAD5PKU7</accession>
<feature type="domain" description="Protein kinase" evidence="6">
    <location>
        <begin position="16"/>
        <end position="299"/>
    </location>
</feature>
<dbReference type="GO" id="GO:1990604">
    <property type="term" value="C:IRE1-TRAF2-ASK1 complex"/>
    <property type="evidence" value="ECO:0007669"/>
    <property type="project" value="TreeGrafter"/>
</dbReference>
<dbReference type="SMART" id="SM00320">
    <property type="entry name" value="WD40"/>
    <property type="match status" value="4"/>
</dbReference>
<dbReference type="AlphaFoldDB" id="A0AAD5PKU7"/>
<gene>
    <name evidence="7" type="ORF">GHT06_005364</name>
</gene>
<dbReference type="InterPro" id="IPR000719">
    <property type="entry name" value="Prot_kinase_dom"/>
</dbReference>
<dbReference type="Pfam" id="PF00069">
    <property type="entry name" value="Pkinase"/>
    <property type="match status" value="1"/>
</dbReference>
<evidence type="ECO:0000256" key="5">
    <source>
        <dbReference type="PROSITE-ProRule" id="PRU10141"/>
    </source>
</evidence>
<dbReference type="GO" id="GO:0005776">
    <property type="term" value="C:autophagosome"/>
    <property type="evidence" value="ECO:0007669"/>
    <property type="project" value="UniProtKB-SubCell"/>
</dbReference>
<keyword evidence="8" id="KW-1185">Reference proteome</keyword>
<reference evidence="7" key="1">
    <citation type="submission" date="2022-05" db="EMBL/GenBank/DDBJ databases">
        <title>A multi-omics perspective on studying reproductive biology in Daphnia sinensis.</title>
        <authorList>
            <person name="Jia J."/>
        </authorList>
    </citation>
    <scope>NUCLEOTIDE SEQUENCE</scope>
    <source>
        <strain evidence="7">WSL</strain>
    </source>
</reference>
<comment type="subcellular location">
    <subcellularLocation>
        <location evidence="1">Cytoplasmic vesicle</location>
        <location evidence="1">Autophagosome</location>
    </subcellularLocation>
</comment>
<evidence type="ECO:0000313" key="8">
    <source>
        <dbReference type="Proteomes" id="UP000820818"/>
    </source>
</evidence>
<keyword evidence="4" id="KW-0853">WD repeat</keyword>
<dbReference type="PROSITE" id="PS50082">
    <property type="entry name" value="WD_REPEATS_2"/>
    <property type="match status" value="1"/>
</dbReference>
<dbReference type="PANTHER" id="PTHR13954">
    <property type="entry name" value="IRE1-RELATED"/>
    <property type="match status" value="1"/>
</dbReference>
<organism evidence="7 8">
    <name type="scientific">Daphnia sinensis</name>
    <dbReference type="NCBI Taxonomy" id="1820382"/>
    <lineage>
        <taxon>Eukaryota</taxon>
        <taxon>Metazoa</taxon>
        <taxon>Ecdysozoa</taxon>
        <taxon>Arthropoda</taxon>
        <taxon>Crustacea</taxon>
        <taxon>Branchiopoda</taxon>
        <taxon>Diplostraca</taxon>
        <taxon>Cladocera</taxon>
        <taxon>Anomopoda</taxon>
        <taxon>Daphniidae</taxon>
        <taxon>Daphnia</taxon>
        <taxon>Daphnia similis group</taxon>
    </lineage>
</organism>
<dbReference type="InterPro" id="IPR001680">
    <property type="entry name" value="WD40_rpt"/>
</dbReference>
<dbReference type="PROSITE" id="PS50011">
    <property type="entry name" value="PROTEIN_KINASE_DOM"/>
    <property type="match status" value="1"/>
</dbReference>
<dbReference type="InterPro" id="IPR015943">
    <property type="entry name" value="WD40/YVTN_repeat-like_dom_sf"/>
</dbReference>
<dbReference type="GO" id="GO:0005524">
    <property type="term" value="F:ATP binding"/>
    <property type="evidence" value="ECO:0007669"/>
    <property type="project" value="UniProtKB-UniRule"/>
</dbReference>
<evidence type="ECO:0000259" key="6">
    <source>
        <dbReference type="PROSITE" id="PS50011"/>
    </source>
</evidence>
<evidence type="ECO:0000256" key="3">
    <source>
        <dbReference type="ARBA" id="ARBA00022840"/>
    </source>
</evidence>
<dbReference type="SMART" id="SM00220">
    <property type="entry name" value="S_TKc"/>
    <property type="match status" value="1"/>
</dbReference>
<keyword evidence="2 5" id="KW-0547">Nucleotide-binding</keyword>
<dbReference type="Gene3D" id="1.10.510.10">
    <property type="entry name" value="Transferase(Phosphotransferase) domain 1"/>
    <property type="match status" value="1"/>
</dbReference>
<dbReference type="PROSITE" id="PS00107">
    <property type="entry name" value="PROTEIN_KINASE_ATP"/>
    <property type="match status" value="1"/>
</dbReference>
<evidence type="ECO:0000256" key="2">
    <source>
        <dbReference type="ARBA" id="ARBA00022741"/>
    </source>
</evidence>
<evidence type="ECO:0000256" key="1">
    <source>
        <dbReference type="ARBA" id="ARBA00004419"/>
    </source>
</evidence>
<dbReference type="GO" id="GO:0004674">
    <property type="term" value="F:protein serine/threonine kinase activity"/>
    <property type="evidence" value="ECO:0007669"/>
    <property type="project" value="InterPro"/>
</dbReference>
<dbReference type="InterPro" id="IPR011009">
    <property type="entry name" value="Kinase-like_dom_sf"/>
</dbReference>
<sequence>MLKILNLFRKTVKLDETEGGKLGSGGYGFVCKGIYEKKVEAVKKILKEHGDSEKITKARREMEEHKGLDHENVLRLLYVDDTTNKDFTYLVLELCAGTLTDFCGGKYKGPMLPPDELVLYQIANGLNYIHSRDLVHRDVKPDNILISISTPITMKLSDFGFIKKVGSQETFSQSGLKGTLNWMAPEMLEILNSATDETEELPRGTIESDTFSAGCVFFYFVSRGLHPFGSLVLVPSNIVQNNPMQFNSYKQTNGSIPFSNWKQQQIKLQTQHDANIVELNFNGNGTQLAAGCISGDVYVWNYPGCELLFQTKQHLELIKDIEWNPIRHDWLATFTFLVSRVCLYSSSSKSVTKIYNTSIDYMRYINCVKWISENQIALAPAACGGIEIWDVHEMQSNMSAKIVRKYEDRISHLHWIENTKYLASCASSIKIWSTDCEEPIYSSNSWQRSGIYYFTWCPNLKPREDIEAERKSPNNFIFACAMLSGEILIWNPLGKQQENRILSRTHEKWANAFWLAFSPDGRLLSSSSDYANDIMILWSTETWTPMFTIRAPYGFFHPPSWWSGDTNEYKITCHRDNHLRDEAYMDDN</sequence>
<dbReference type="PROSITE" id="PS00108">
    <property type="entry name" value="PROTEIN_KINASE_ST"/>
    <property type="match status" value="1"/>
</dbReference>
<feature type="binding site" evidence="5">
    <location>
        <position position="44"/>
    </location>
    <ligand>
        <name>ATP</name>
        <dbReference type="ChEBI" id="CHEBI:30616"/>
    </ligand>
</feature>
<dbReference type="SUPFAM" id="SSF56112">
    <property type="entry name" value="Protein kinase-like (PK-like)"/>
    <property type="match status" value="1"/>
</dbReference>
<name>A0AAD5PKU7_9CRUS</name>
<dbReference type="EMBL" id="WJBH02000035">
    <property type="protein sequence ID" value="KAI9551191.1"/>
    <property type="molecule type" value="Genomic_DNA"/>
</dbReference>